<evidence type="ECO:0000259" key="2">
    <source>
        <dbReference type="PROSITE" id="PS51352"/>
    </source>
</evidence>
<organism evidence="3 4">
    <name type="scientific">Marinifilum caeruleilacunae</name>
    <dbReference type="NCBI Taxonomy" id="2499076"/>
    <lineage>
        <taxon>Bacteria</taxon>
        <taxon>Pseudomonadati</taxon>
        <taxon>Bacteroidota</taxon>
        <taxon>Bacteroidia</taxon>
        <taxon>Marinilabiliales</taxon>
        <taxon>Marinifilaceae</taxon>
    </lineage>
</organism>
<dbReference type="PANTHER" id="PTHR42852">
    <property type="entry name" value="THIOL:DISULFIDE INTERCHANGE PROTEIN DSBE"/>
    <property type="match status" value="1"/>
</dbReference>
<feature type="chain" id="PRO_5047111674" evidence="1">
    <location>
        <begin position="20"/>
        <end position="162"/>
    </location>
</feature>
<evidence type="ECO:0000256" key="1">
    <source>
        <dbReference type="SAM" id="SignalP"/>
    </source>
</evidence>
<feature type="signal peptide" evidence="1">
    <location>
        <begin position="1"/>
        <end position="19"/>
    </location>
</feature>
<accession>A0ABX1X109</accession>
<protein>
    <submittedName>
        <fullName evidence="3">TlpA family protein disulfide reductase</fullName>
    </submittedName>
</protein>
<sequence>MKKFLFALLLLSVSIGIQAQKKMPEVSVKTLDGEEVSSVEFSNDGKPMIISFWATWCKPCLNELSAFTDEFDDWHEETGVKIIAISIDDTRASARVKSLVYGKDWPFEVYLDQNQDLKRALNVVNVPHTFVLNGKGEIVWEHTSYNPGNEDEVIEQVRQLIK</sequence>
<dbReference type="CDD" id="cd02966">
    <property type="entry name" value="TlpA_like_family"/>
    <property type="match status" value="1"/>
</dbReference>
<dbReference type="PANTHER" id="PTHR42852:SF17">
    <property type="entry name" value="THIOREDOXIN-LIKE PROTEIN HI_1115"/>
    <property type="match status" value="1"/>
</dbReference>
<dbReference type="InterPro" id="IPR000866">
    <property type="entry name" value="AhpC/TSA"/>
</dbReference>
<dbReference type="RefSeq" id="WP_171597358.1">
    <property type="nucleotide sequence ID" value="NZ_RZNH01000052.1"/>
</dbReference>
<comment type="caution">
    <text evidence="3">The sequence shown here is derived from an EMBL/GenBank/DDBJ whole genome shotgun (WGS) entry which is preliminary data.</text>
</comment>
<dbReference type="InterPro" id="IPR036249">
    <property type="entry name" value="Thioredoxin-like_sf"/>
</dbReference>
<dbReference type="EMBL" id="RZNH01000052">
    <property type="protein sequence ID" value="NOU62097.1"/>
    <property type="molecule type" value="Genomic_DNA"/>
</dbReference>
<name>A0ABX1X109_9BACT</name>
<dbReference type="PROSITE" id="PS51352">
    <property type="entry name" value="THIOREDOXIN_2"/>
    <property type="match status" value="1"/>
</dbReference>
<keyword evidence="4" id="KW-1185">Reference proteome</keyword>
<gene>
    <name evidence="3" type="ORF">ELS83_20045</name>
</gene>
<dbReference type="InterPro" id="IPR013766">
    <property type="entry name" value="Thioredoxin_domain"/>
</dbReference>
<feature type="domain" description="Thioredoxin" evidence="2">
    <location>
        <begin position="17"/>
        <end position="162"/>
    </location>
</feature>
<evidence type="ECO:0000313" key="3">
    <source>
        <dbReference type="EMBL" id="NOU62097.1"/>
    </source>
</evidence>
<evidence type="ECO:0000313" key="4">
    <source>
        <dbReference type="Proteomes" id="UP000732105"/>
    </source>
</evidence>
<proteinExistence type="predicted"/>
<reference evidence="3 4" key="1">
    <citation type="submission" date="2018-12" db="EMBL/GenBank/DDBJ databases">
        <title>Marinifilum JC070 sp. nov., a marine bacterium isolated from Yongle Blue Hole in the South China Sea.</title>
        <authorList>
            <person name="Fu T."/>
        </authorList>
    </citation>
    <scope>NUCLEOTIDE SEQUENCE [LARGE SCALE GENOMIC DNA]</scope>
    <source>
        <strain evidence="3 4">JC070</strain>
    </source>
</reference>
<keyword evidence="1" id="KW-0732">Signal</keyword>
<dbReference type="Gene3D" id="3.40.30.10">
    <property type="entry name" value="Glutaredoxin"/>
    <property type="match status" value="1"/>
</dbReference>
<dbReference type="SUPFAM" id="SSF52833">
    <property type="entry name" value="Thioredoxin-like"/>
    <property type="match status" value="1"/>
</dbReference>
<dbReference type="InterPro" id="IPR050553">
    <property type="entry name" value="Thioredoxin_ResA/DsbE_sf"/>
</dbReference>
<dbReference type="Proteomes" id="UP000732105">
    <property type="component" value="Unassembled WGS sequence"/>
</dbReference>
<dbReference type="Pfam" id="PF00578">
    <property type="entry name" value="AhpC-TSA"/>
    <property type="match status" value="1"/>
</dbReference>